<dbReference type="PANTHER" id="PTHR46093:SF18">
    <property type="entry name" value="FIBRONECTIN TYPE-III DOMAIN-CONTAINING PROTEIN"/>
    <property type="match status" value="1"/>
</dbReference>
<dbReference type="AlphaFoldDB" id="A0A1B9QY70"/>
<keyword evidence="3" id="KW-0677">Repeat</keyword>
<keyword evidence="4" id="KW-0574">Periplasm</keyword>
<name>A0A1B9QY70_9VIBR</name>
<keyword evidence="1" id="KW-0880">Kelch repeat</keyword>
<evidence type="ECO:0000256" key="7">
    <source>
        <dbReference type="SAM" id="SignalP"/>
    </source>
</evidence>
<keyword evidence="6" id="KW-0119">Carbohydrate metabolism</keyword>
<dbReference type="GO" id="GO:0016853">
    <property type="term" value="F:isomerase activity"/>
    <property type="evidence" value="ECO:0007669"/>
    <property type="project" value="UniProtKB-KW"/>
</dbReference>
<dbReference type="InterPro" id="IPR019936">
    <property type="entry name" value="NanM_proteobact"/>
</dbReference>
<dbReference type="EMBL" id="MAJZ01000538">
    <property type="protein sequence ID" value="OCH75406.1"/>
    <property type="molecule type" value="Genomic_DNA"/>
</dbReference>
<evidence type="ECO:0000256" key="5">
    <source>
        <dbReference type="ARBA" id="ARBA00023235"/>
    </source>
</evidence>
<dbReference type="Proteomes" id="UP000093173">
    <property type="component" value="Unassembled WGS sequence"/>
</dbReference>
<dbReference type="Gene3D" id="2.120.10.80">
    <property type="entry name" value="Kelch-type beta propeller"/>
    <property type="match status" value="2"/>
</dbReference>
<keyword evidence="5" id="KW-0413">Isomerase</keyword>
<evidence type="ECO:0000256" key="2">
    <source>
        <dbReference type="ARBA" id="ARBA00022729"/>
    </source>
</evidence>
<evidence type="ECO:0000313" key="9">
    <source>
        <dbReference type="Proteomes" id="UP000093173"/>
    </source>
</evidence>
<gene>
    <name evidence="8" type="ORF">A6E14_11000</name>
</gene>
<evidence type="ECO:0000256" key="6">
    <source>
        <dbReference type="ARBA" id="ARBA00023277"/>
    </source>
</evidence>
<feature type="signal peptide" evidence="7">
    <location>
        <begin position="1"/>
        <end position="26"/>
    </location>
</feature>
<protein>
    <submittedName>
        <fullName evidence="8">N-acetylneuraminic acid mutarotase</fullName>
    </submittedName>
</protein>
<comment type="caution">
    <text evidence="8">The sequence shown here is derived from an EMBL/GenBank/DDBJ whole genome shotgun (WGS) entry which is preliminary data.</text>
</comment>
<keyword evidence="9" id="KW-1185">Reference proteome</keyword>
<keyword evidence="2 7" id="KW-0732">Signal</keyword>
<dbReference type="RefSeq" id="WP_065576902.1">
    <property type="nucleotide sequence ID" value="NZ_JBNGCH010000538.1"/>
</dbReference>
<accession>A0A1B9QY70</accession>
<dbReference type="InterPro" id="IPR056734">
    <property type="entry name" value="NANM"/>
</dbReference>
<feature type="chain" id="PRO_5008634712" evidence="7">
    <location>
        <begin position="27"/>
        <end position="386"/>
    </location>
</feature>
<dbReference type="InterPro" id="IPR015915">
    <property type="entry name" value="Kelch-typ_b-propeller"/>
</dbReference>
<proteinExistence type="predicted"/>
<evidence type="ECO:0000256" key="4">
    <source>
        <dbReference type="ARBA" id="ARBA00022764"/>
    </source>
</evidence>
<organism evidence="8 9">
    <name type="scientific">Vibrio genomosp. F10</name>
    <dbReference type="NCBI Taxonomy" id="723171"/>
    <lineage>
        <taxon>Bacteria</taxon>
        <taxon>Pseudomonadati</taxon>
        <taxon>Pseudomonadota</taxon>
        <taxon>Gammaproteobacteria</taxon>
        <taxon>Vibrionales</taxon>
        <taxon>Vibrionaceae</taxon>
        <taxon>Vibrio</taxon>
    </lineage>
</organism>
<dbReference type="NCBIfam" id="TIGR03547">
    <property type="entry name" value="muta_rot_YjhT"/>
    <property type="match status" value="1"/>
</dbReference>
<evidence type="ECO:0000256" key="1">
    <source>
        <dbReference type="ARBA" id="ARBA00022441"/>
    </source>
</evidence>
<evidence type="ECO:0000256" key="3">
    <source>
        <dbReference type="ARBA" id="ARBA00022737"/>
    </source>
</evidence>
<dbReference type="SUPFAM" id="SSF117281">
    <property type="entry name" value="Kelch motif"/>
    <property type="match status" value="1"/>
</dbReference>
<sequence length="386" mass="41345">MNKRYLNSLVMPLLAASVFLSTASFAKEQWPDLPVGIKSGIGAQVGSKVYVGLGSAGQDFYMLDLADVKKGWKQQADFSGPARSGATASVVGEAIYVFGGSGKNHSSDAAPILFDTVYRYDAKANSWALVNTETPVGLLGAASYSPDNKQVLFFGGYNKGYFDNYLADINATSKKDQPEKWQKIVDDYMGMKPVDYKWNSNVLSYTPETGVWNELGSSPYLPNCGSALVQQGAKATLVSGEIKPGLRTSEVKQFAFGADQPWMSLHDLPKPSSQQTQEGVAGAFAGESNGVVIVAGGANFHGAKGAFEQGKMFAHNGFGKAFNPETYVLKNGLWAQSTDLPYGLAYGASFTTDEGVLVIGGEDGKRVARKEVYLLSWDGKAVQVTH</sequence>
<reference evidence="9" key="1">
    <citation type="submission" date="2016-06" db="EMBL/GenBank/DDBJ databases">
        <authorList>
            <person name="Hehemann J.-H."/>
            <person name="Arevalo P."/>
            <person name="Datta M.S."/>
            <person name="Polz M.F."/>
        </authorList>
    </citation>
    <scope>NUCLEOTIDE SEQUENCE [LARGE SCALE GENOMIC DNA]</scope>
    <source>
        <strain evidence="9">9CSC122</strain>
    </source>
</reference>
<dbReference type="Pfam" id="PF24996">
    <property type="entry name" value="NANM"/>
    <property type="match status" value="1"/>
</dbReference>
<dbReference type="PANTHER" id="PTHR46093">
    <property type="entry name" value="ACYL-COA-BINDING DOMAIN-CONTAINING PROTEIN 5"/>
    <property type="match status" value="1"/>
</dbReference>
<dbReference type="NCBIfam" id="NF010730">
    <property type="entry name" value="PRK14131.1"/>
    <property type="match status" value="1"/>
</dbReference>
<evidence type="ECO:0000313" key="8">
    <source>
        <dbReference type="EMBL" id="OCH75406.1"/>
    </source>
</evidence>